<evidence type="ECO:0000313" key="1">
    <source>
        <dbReference type="EMBL" id="KAL0567848.1"/>
    </source>
</evidence>
<dbReference type="Proteomes" id="UP001465976">
    <property type="component" value="Unassembled WGS sequence"/>
</dbReference>
<sequence>MATTLDIIFDQNTIETLWRWPTDSNETFSPEFCGRQVARVAKPRMNSGRGHDRTSDSMIVSSAFLAPPHLIDTDMEIPVILKIAIGAEKMALLEREAAVYEHHLRPLQGNVVPRFHGLYRGRAEARGTRGPRDGMACMILEYCSGHGDYAMIPSDFAHRTKLAAWSLHQAGINHGQLTDSRHVLDLGYQGGVRIVDFSQAVRHDCPCAGKNRHLGGGCYELAAVEGQLARSFR</sequence>
<evidence type="ECO:0008006" key="3">
    <source>
        <dbReference type="Google" id="ProtNLM"/>
    </source>
</evidence>
<proteinExistence type="predicted"/>
<protein>
    <recommendedName>
        <fullName evidence="3">Protein kinase domain-containing protein</fullName>
    </recommendedName>
</protein>
<keyword evidence="2" id="KW-1185">Reference proteome</keyword>
<evidence type="ECO:0000313" key="2">
    <source>
        <dbReference type="Proteomes" id="UP001465976"/>
    </source>
</evidence>
<accession>A0ABR3EY72</accession>
<organism evidence="1 2">
    <name type="scientific">Marasmius crinis-equi</name>
    <dbReference type="NCBI Taxonomy" id="585013"/>
    <lineage>
        <taxon>Eukaryota</taxon>
        <taxon>Fungi</taxon>
        <taxon>Dikarya</taxon>
        <taxon>Basidiomycota</taxon>
        <taxon>Agaricomycotina</taxon>
        <taxon>Agaricomycetes</taxon>
        <taxon>Agaricomycetidae</taxon>
        <taxon>Agaricales</taxon>
        <taxon>Marasmiineae</taxon>
        <taxon>Marasmiaceae</taxon>
        <taxon>Marasmius</taxon>
    </lineage>
</organism>
<comment type="caution">
    <text evidence="1">The sequence shown here is derived from an EMBL/GenBank/DDBJ whole genome shotgun (WGS) entry which is preliminary data.</text>
</comment>
<reference evidence="1 2" key="1">
    <citation type="submission" date="2024-02" db="EMBL/GenBank/DDBJ databases">
        <title>A draft genome for the cacao thread blight pathogen Marasmius crinis-equi.</title>
        <authorList>
            <person name="Cohen S.P."/>
            <person name="Baruah I.K."/>
            <person name="Amoako-Attah I."/>
            <person name="Bukari Y."/>
            <person name="Meinhardt L.W."/>
            <person name="Bailey B.A."/>
        </authorList>
    </citation>
    <scope>NUCLEOTIDE SEQUENCE [LARGE SCALE GENOMIC DNA]</scope>
    <source>
        <strain evidence="1 2">GH-76</strain>
    </source>
</reference>
<dbReference type="InterPro" id="IPR011009">
    <property type="entry name" value="Kinase-like_dom_sf"/>
</dbReference>
<dbReference type="EMBL" id="JBAHYK010001477">
    <property type="protein sequence ID" value="KAL0567848.1"/>
    <property type="molecule type" value="Genomic_DNA"/>
</dbReference>
<name>A0ABR3EY72_9AGAR</name>
<gene>
    <name evidence="1" type="ORF">V5O48_014143</name>
</gene>
<dbReference type="SUPFAM" id="SSF56112">
    <property type="entry name" value="Protein kinase-like (PK-like)"/>
    <property type="match status" value="1"/>
</dbReference>